<dbReference type="EMBL" id="BAABLX010000009">
    <property type="protein sequence ID" value="GAA4939214.1"/>
    <property type="molecule type" value="Genomic_DNA"/>
</dbReference>
<name>A0AAV3U133_9ALTE</name>
<evidence type="ECO:0000313" key="8">
    <source>
        <dbReference type="Proteomes" id="UP001409585"/>
    </source>
</evidence>
<dbReference type="Pfam" id="PF01810">
    <property type="entry name" value="LysE"/>
    <property type="match status" value="1"/>
</dbReference>
<gene>
    <name evidence="7" type="ORF">GCM10025791_16740</name>
</gene>
<comment type="caution">
    <text evidence="7">The sequence shown here is derived from an EMBL/GenBank/DDBJ whole genome shotgun (WGS) entry which is preliminary data.</text>
</comment>
<keyword evidence="2" id="KW-1003">Cell membrane</keyword>
<feature type="transmembrane region" description="Helical" evidence="6">
    <location>
        <begin position="68"/>
        <end position="89"/>
    </location>
</feature>
<feature type="transmembrane region" description="Helical" evidence="6">
    <location>
        <begin position="34"/>
        <end position="56"/>
    </location>
</feature>
<organism evidence="7 8">
    <name type="scientific">Halioxenophilus aromaticivorans</name>
    <dbReference type="NCBI Taxonomy" id="1306992"/>
    <lineage>
        <taxon>Bacteria</taxon>
        <taxon>Pseudomonadati</taxon>
        <taxon>Pseudomonadota</taxon>
        <taxon>Gammaproteobacteria</taxon>
        <taxon>Alteromonadales</taxon>
        <taxon>Alteromonadaceae</taxon>
        <taxon>Halioxenophilus</taxon>
    </lineage>
</organism>
<evidence type="ECO:0000256" key="3">
    <source>
        <dbReference type="ARBA" id="ARBA00022692"/>
    </source>
</evidence>
<dbReference type="PIRSF" id="PIRSF006324">
    <property type="entry name" value="LeuE"/>
    <property type="match status" value="1"/>
</dbReference>
<dbReference type="GO" id="GO:0015171">
    <property type="term" value="F:amino acid transmembrane transporter activity"/>
    <property type="evidence" value="ECO:0007669"/>
    <property type="project" value="TreeGrafter"/>
</dbReference>
<dbReference type="Proteomes" id="UP001409585">
    <property type="component" value="Unassembled WGS sequence"/>
</dbReference>
<keyword evidence="8" id="KW-1185">Reference proteome</keyword>
<keyword evidence="5 6" id="KW-0472">Membrane</keyword>
<dbReference type="AlphaFoldDB" id="A0AAV3U133"/>
<dbReference type="GO" id="GO:0005886">
    <property type="term" value="C:plasma membrane"/>
    <property type="evidence" value="ECO:0007669"/>
    <property type="project" value="UniProtKB-SubCell"/>
</dbReference>
<evidence type="ECO:0000256" key="5">
    <source>
        <dbReference type="ARBA" id="ARBA00023136"/>
    </source>
</evidence>
<keyword evidence="3 6" id="KW-0812">Transmembrane</keyword>
<feature type="transmembrane region" description="Helical" evidence="6">
    <location>
        <begin position="152"/>
        <end position="174"/>
    </location>
</feature>
<sequence>MDLYISFFLASVLLAITPGPDNIFVLVQSLAQGARAGIAITLGLCTGLVVHTSLVAFGVAEFISQTRLALPILALFGAAYLGYLAWMSWHAGLVQVNASSDGQSASVNGWRLYGRGVVMNLTNPKVLLFFLAFLPQFVQGGVAVAQQIFALGGVFIVAALLVFCGIALACAKVQPLINHQGVGQVWLNRAVALVFALLAVRLIWVAVNLLTATQ</sequence>
<evidence type="ECO:0000256" key="1">
    <source>
        <dbReference type="ARBA" id="ARBA00004651"/>
    </source>
</evidence>
<accession>A0AAV3U133</accession>
<evidence type="ECO:0000256" key="6">
    <source>
        <dbReference type="SAM" id="Phobius"/>
    </source>
</evidence>
<keyword evidence="4 6" id="KW-1133">Transmembrane helix</keyword>
<evidence type="ECO:0000256" key="2">
    <source>
        <dbReference type="ARBA" id="ARBA00022475"/>
    </source>
</evidence>
<dbReference type="RefSeq" id="WP_345420001.1">
    <property type="nucleotide sequence ID" value="NZ_AP031496.1"/>
</dbReference>
<reference evidence="8" key="1">
    <citation type="journal article" date="2019" name="Int. J. Syst. Evol. Microbiol.">
        <title>The Global Catalogue of Microorganisms (GCM) 10K type strain sequencing project: providing services to taxonomists for standard genome sequencing and annotation.</title>
        <authorList>
            <consortium name="The Broad Institute Genomics Platform"/>
            <consortium name="The Broad Institute Genome Sequencing Center for Infectious Disease"/>
            <person name="Wu L."/>
            <person name="Ma J."/>
        </authorList>
    </citation>
    <scope>NUCLEOTIDE SEQUENCE [LARGE SCALE GENOMIC DNA]</scope>
    <source>
        <strain evidence="8">JCM 19134</strain>
    </source>
</reference>
<dbReference type="PANTHER" id="PTHR30086:SF20">
    <property type="entry name" value="ARGININE EXPORTER PROTEIN ARGO-RELATED"/>
    <property type="match status" value="1"/>
</dbReference>
<protein>
    <submittedName>
        <fullName evidence="7">LysE family translocator</fullName>
    </submittedName>
</protein>
<evidence type="ECO:0000313" key="7">
    <source>
        <dbReference type="EMBL" id="GAA4939214.1"/>
    </source>
</evidence>
<evidence type="ECO:0000256" key="4">
    <source>
        <dbReference type="ARBA" id="ARBA00022989"/>
    </source>
</evidence>
<feature type="transmembrane region" description="Helical" evidence="6">
    <location>
        <begin position="186"/>
        <end position="210"/>
    </location>
</feature>
<dbReference type="PANTHER" id="PTHR30086">
    <property type="entry name" value="ARGININE EXPORTER PROTEIN ARGO"/>
    <property type="match status" value="1"/>
</dbReference>
<dbReference type="InterPro" id="IPR001123">
    <property type="entry name" value="LeuE-type"/>
</dbReference>
<proteinExistence type="predicted"/>
<comment type="subcellular location">
    <subcellularLocation>
        <location evidence="1">Cell membrane</location>
        <topology evidence="1">Multi-pass membrane protein</topology>
    </subcellularLocation>
</comment>